<dbReference type="Gene3D" id="3.40.710.10">
    <property type="entry name" value="DD-peptidase/beta-lactamase superfamily"/>
    <property type="match status" value="1"/>
</dbReference>
<evidence type="ECO:0000313" key="3">
    <source>
        <dbReference type="Proteomes" id="UP000013521"/>
    </source>
</evidence>
<feature type="domain" description="Beta-lactamase-related" evidence="1">
    <location>
        <begin position="16"/>
        <end position="361"/>
    </location>
</feature>
<dbReference type="HOGENOM" id="CLU_035614_3_0_1"/>
<dbReference type="EMBL" id="KB916897">
    <property type="protein sequence ID" value="EOD43147.1"/>
    <property type="molecule type" value="Genomic_DNA"/>
</dbReference>
<evidence type="ECO:0000313" key="2">
    <source>
        <dbReference type="EMBL" id="EOD43147.1"/>
    </source>
</evidence>
<dbReference type="Pfam" id="PF00144">
    <property type="entry name" value="Beta-lactamase"/>
    <property type="match status" value="1"/>
</dbReference>
<proteinExistence type="predicted"/>
<protein>
    <submittedName>
        <fullName evidence="2">Putative beta-lactamase protein</fullName>
    </submittedName>
</protein>
<name>R1E6V8_BOTPV</name>
<organism evidence="2 3">
    <name type="scientific">Botryosphaeria parva (strain UCR-NP2)</name>
    <name type="common">Grapevine canker fungus</name>
    <name type="synonym">Neofusicoccum parvum</name>
    <dbReference type="NCBI Taxonomy" id="1287680"/>
    <lineage>
        <taxon>Eukaryota</taxon>
        <taxon>Fungi</taxon>
        <taxon>Dikarya</taxon>
        <taxon>Ascomycota</taxon>
        <taxon>Pezizomycotina</taxon>
        <taxon>Dothideomycetes</taxon>
        <taxon>Dothideomycetes incertae sedis</taxon>
        <taxon>Botryosphaeriales</taxon>
        <taxon>Botryosphaeriaceae</taxon>
        <taxon>Neofusicoccum</taxon>
    </lineage>
</organism>
<reference evidence="3" key="1">
    <citation type="journal article" date="2013" name="Genome Announc.">
        <title>Draft genome sequence of Neofusicoccum parvum isolate UCR-NP2, a fungal vascular pathogen associated with grapevine cankers.</title>
        <authorList>
            <person name="Blanco-Ulate B."/>
            <person name="Rolshausen P."/>
            <person name="Cantu D."/>
        </authorList>
    </citation>
    <scope>NUCLEOTIDE SEQUENCE [LARGE SCALE GENOMIC DNA]</scope>
    <source>
        <strain evidence="3">UCR-NP2</strain>
    </source>
</reference>
<dbReference type="PANTHER" id="PTHR43319:SF3">
    <property type="entry name" value="BETA-LACTAMASE-RELATED DOMAIN-CONTAINING PROTEIN"/>
    <property type="match status" value="1"/>
</dbReference>
<dbReference type="PANTHER" id="PTHR43319">
    <property type="entry name" value="BETA-LACTAMASE-RELATED"/>
    <property type="match status" value="1"/>
</dbReference>
<dbReference type="Proteomes" id="UP000013521">
    <property type="component" value="Unassembled WGS sequence"/>
</dbReference>
<dbReference type="OMA" id="KEEDWPR"/>
<dbReference type="InterPro" id="IPR001466">
    <property type="entry name" value="Beta-lactam-related"/>
</dbReference>
<dbReference type="InterPro" id="IPR052907">
    <property type="entry name" value="Beta-lactamase/esterase"/>
</dbReference>
<dbReference type="InterPro" id="IPR012338">
    <property type="entry name" value="Beta-lactam/transpept-like"/>
</dbReference>
<evidence type="ECO:0000259" key="1">
    <source>
        <dbReference type="Pfam" id="PF00144"/>
    </source>
</evidence>
<dbReference type="eggNOG" id="ENOG502S2S4">
    <property type="taxonomic scope" value="Eukaryota"/>
</dbReference>
<dbReference type="OrthoDB" id="5946976at2759"/>
<sequence>MAKVQGTCDARFKEVEKVLQGFLDSGDELGLSFVVNIDGEDVVDLWGGYADQAKTREWEKDTITTVWSTSKTVVSLAVLMLIDRGLISPYDKVSKHWPEFGANGKEDIEVRRLISHMSGVSGWDSDMAIEDLYDLPKSTALLAKQAPWWTPGTQSGYHSITMGHLNGELVRRVTGKTLREFIADEIAAPLAADFRLGAKEEDWPRVAEIIPPPALGAPPPGVMDPGSVAMKTLGNPPMDASVANTDAWRRAEVPAANGHANARGVVRMLSAIANGGQVGGTKLLSPKTIDLIFEEQFKGTDLVLGKQIRLGIGYGLSWKESIASWLPEGRLCFWGGWGGSLGIVDVDRKVTISFVMNKMAMSAFGSDCGKAAVAAVYKAIGV</sequence>
<dbReference type="KEGG" id="npa:UCRNP2_10168"/>
<dbReference type="SUPFAM" id="SSF56601">
    <property type="entry name" value="beta-lactamase/transpeptidase-like"/>
    <property type="match status" value="1"/>
</dbReference>
<dbReference type="STRING" id="1287680.R1E6V8"/>
<dbReference type="AlphaFoldDB" id="R1E6V8"/>
<accession>R1E6V8</accession>
<gene>
    <name evidence="2" type="ORF">UCRNP2_10168</name>
</gene>